<proteinExistence type="predicted"/>
<feature type="compositionally biased region" description="Polar residues" evidence="1">
    <location>
        <begin position="41"/>
        <end position="69"/>
    </location>
</feature>
<dbReference type="AlphaFoldDB" id="A0AAE0XML0"/>
<organism evidence="2 3">
    <name type="scientific">Elysia crispata</name>
    <name type="common">lettuce slug</name>
    <dbReference type="NCBI Taxonomy" id="231223"/>
    <lineage>
        <taxon>Eukaryota</taxon>
        <taxon>Metazoa</taxon>
        <taxon>Spiralia</taxon>
        <taxon>Lophotrochozoa</taxon>
        <taxon>Mollusca</taxon>
        <taxon>Gastropoda</taxon>
        <taxon>Heterobranchia</taxon>
        <taxon>Euthyneura</taxon>
        <taxon>Panpulmonata</taxon>
        <taxon>Sacoglossa</taxon>
        <taxon>Placobranchoidea</taxon>
        <taxon>Plakobranchidae</taxon>
        <taxon>Elysia</taxon>
    </lineage>
</organism>
<evidence type="ECO:0000256" key="1">
    <source>
        <dbReference type="SAM" id="MobiDB-lite"/>
    </source>
</evidence>
<accession>A0AAE0XML0</accession>
<dbReference type="EMBL" id="JAWDGP010008046">
    <property type="protein sequence ID" value="KAK3696381.1"/>
    <property type="molecule type" value="Genomic_DNA"/>
</dbReference>
<reference evidence="2" key="1">
    <citation type="journal article" date="2023" name="G3 (Bethesda)">
        <title>A reference genome for the long-term kleptoplast-retaining sea slug Elysia crispata morphotype clarki.</title>
        <authorList>
            <person name="Eastman K.E."/>
            <person name="Pendleton A.L."/>
            <person name="Shaikh M.A."/>
            <person name="Suttiyut T."/>
            <person name="Ogas R."/>
            <person name="Tomko P."/>
            <person name="Gavelis G."/>
            <person name="Widhalm J.R."/>
            <person name="Wisecaver J.H."/>
        </authorList>
    </citation>
    <scope>NUCLEOTIDE SEQUENCE</scope>
    <source>
        <strain evidence="2">ECLA1</strain>
    </source>
</reference>
<evidence type="ECO:0000313" key="2">
    <source>
        <dbReference type="EMBL" id="KAK3696381.1"/>
    </source>
</evidence>
<feature type="region of interest" description="Disordered" evidence="1">
    <location>
        <begin position="1"/>
        <end position="83"/>
    </location>
</feature>
<gene>
    <name evidence="2" type="ORF">RRG08_062673</name>
</gene>
<name>A0AAE0XML0_9GAST</name>
<sequence>MKTKDIPNQGWSGHWTERTEGPGHGITDLRAGPVRVKGQSYRISPQNETNTVSNQCDYPSRTSKGSTILNLGYPRPNTDSPPG</sequence>
<keyword evidence="3" id="KW-1185">Reference proteome</keyword>
<protein>
    <submittedName>
        <fullName evidence="2">Uncharacterized protein</fullName>
    </submittedName>
</protein>
<dbReference type="Proteomes" id="UP001283361">
    <property type="component" value="Unassembled WGS sequence"/>
</dbReference>
<evidence type="ECO:0000313" key="3">
    <source>
        <dbReference type="Proteomes" id="UP001283361"/>
    </source>
</evidence>
<comment type="caution">
    <text evidence="2">The sequence shown here is derived from an EMBL/GenBank/DDBJ whole genome shotgun (WGS) entry which is preliminary data.</text>
</comment>